<accession>A0ABR9SHR7</accession>
<dbReference type="EMBL" id="JADDOJ010000069">
    <property type="protein sequence ID" value="MBE7941903.1"/>
    <property type="molecule type" value="Genomic_DNA"/>
</dbReference>
<evidence type="ECO:0008006" key="3">
    <source>
        <dbReference type="Google" id="ProtNLM"/>
    </source>
</evidence>
<gene>
    <name evidence="1" type="ORF">IM725_15095</name>
</gene>
<proteinExistence type="predicted"/>
<sequence>MTPIMGFFLRCLAGLLLVLLLLSLSDYVLASELHGPCATAQRWVSPADTAACTSAADGARAARHAPAAQRTPTAAPWRP</sequence>
<evidence type="ECO:0000313" key="2">
    <source>
        <dbReference type="Proteomes" id="UP000715965"/>
    </source>
</evidence>
<reference evidence="1 2" key="1">
    <citation type="submission" date="2020-10" db="EMBL/GenBank/DDBJ databases">
        <title>Draft genome of Ramlibacter aquaticus LMG 30558.</title>
        <authorList>
            <person name="Props R."/>
        </authorList>
    </citation>
    <scope>NUCLEOTIDE SEQUENCE [LARGE SCALE GENOMIC DNA]</scope>
    <source>
        <strain evidence="1 2">LMG 30558</strain>
    </source>
</reference>
<organism evidence="1 2">
    <name type="scientific">Ramlibacter aquaticus</name>
    <dbReference type="NCBI Taxonomy" id="2780094"/>
    <lineage>
        <taxon>Bacteria</taxon>
        <taxon>Pseudomonadati</taxon>
        <taxon>Pseudomonadota</taxon>
        <taxon>Betaproteobacteria</taxon>
        <taxon>Burkholderiales</taxon>
        <taxon>Comamonadaceae</taxon>
        <taxon>Ramlibacter</taxon>
    </lineage>
</organism>
<protein>
    <recommendedName>
        <fullName evidence="3">Secreted protein</fullName>
    </recommendedName>
</protein>
<name>A0ABR9SHR7_9BURK</name>
<evidence type="ECO:0000313" key="1">
    <source>
        <dbReference type="EMBL" id="MBE7941903.1"/>
    </source>
</evidence>
<keyword evidence="2" id="KW-1185">Reference proteome</keyword>
<comment type="caution">
    <text evidence="1">The sequence shown here is derived from an EMBL/GenBank/DDBJ whole genome shotgun (WGS) entry which is preliminary data.</text>
</comment>
<dbReference type="RefSeq" id="WP_193781465.1">
    <property type="nucleotide sequence ID" value="NZ_JADDOJ010000069.1"/>
</dbReference>
<dbReference type="Proteomes" id="UP000715965">
    <property type="component" value="Unassembled WGS sequence"/>
</dbReference>